<reference evidence="1" key="1">
    <citation type="submission" date="2022-11" db="EMBL/GenBank/DDBJ databases">
        <title>Genome Sequence of Cubamyces cubensis.</title>
        <authorList>
            <person name="Buettner E."/>
        </authorList>
    </citation>
    <scope>NUCLEOTIDE SEQUENCE</scope>
    <source>
        <strain evidence="1">MPL-01</strain>
    </source>
</reference>
<dbReference type="EMBL" id="JAPEVG010000081">
    <property type="protein sequence ID" value="KAJ8487315.1"/>
    <property type="molecule type" value="Genomic_DNA"/>
</dbReference>
<proteinExistence type="predicted"/>
<accession>A0AAD7TWI6</accession>
<name>A0AAD7TWI6_9APHY</name>
<sequence length="276" mass="30504">MYATSLDARTGATICCVSRIARRSVLPTLYASVVLSSSKKIKLFLSGLAANEAMGKTSVRSSTLVRRLWIGPVSKREERDLFYASKSWPVPEIRKILALCTRLRDLALINVYPMLWPRLTIPATLTSIAIGPLHARVHVHVADTSAPASISSTVKFDTYGHSSWKVELVGLSPFLCRQYRFYPAISRAVSSPVEEHHDLPPILSTLLELTCHADTVDAVNERLDHMWRGICPDPRLLPLRGDDANPGQPGDEIAVLHAKWESALPCAMVQQCVELS</sequence>
<comment type="caution">
    <text evidence="1">The sequence shown here is derived from an EMBL/GenBank/DDBJ whole genome shotgun (WGS) entry which is preliminary data.</text>
</comment>
<organism evidence="1 2">
    <name type="scientific">Trametes cubensis</name>
    <dbReference type="NCBI Taxonomy" id="1111947"/>
    <lineage>
        <taxon>Eukaryota</taxon>
        <taxon>Fungi</taxon>
        <taxon>Dikarya</taxon>
        <taxon>Basidiomycota</taxon>
        <taxon>Agaricomycotina</taxon>
        <taxon>Agaricomycetes</taxon>
        <taxon>Polyporales</taxon>
        <taxon>Polyporaceae</taxon>
        <taxon>Trametes</taxon>
    </lineage>
</organism>
<protein>
    <submittedName>
        <fullName evidence="1">Uncharacterized protein</fullName>
    </submittedName>
</protein>
<dbReference type="AlphaFoldDB" id="A0AAD7TWI6"/>
<keyword evidence="2" id="KW-1185">Reference proteome</keyword>
<gene>
    <name evidence="1" type="ORF">ONZ51_g4250</name>
</gene>
<dbReference type="Proteomes" id="UP001215151">
    <property type="component" value="Unassembled WGS sequence"/>
</dbReference>
<evidence type="ECO:0000313" key="2">
    <source>
        <dbReference type="Proteomes" id="UP001215151"/>
    </source>
</evidence>
<evidence type="ECO:0000313" key="1">
    <source>
        <dbReference type="EMBL" id="KAJ8487315.1"/>
    </source>
</evidence>